<dbReference type="CDD" id="cd02981">
    <property type="entry name" value="PDI_b_family"/>
    <property type="match status" value="1"/>
</dbReference>
<evidence type="ECO:0000256" key="1">
    <source>
        <dbReference type="ARBA" id="ARBA00001182"/>
    </source>
</evidence>
<gene>
    <name evidence="12" type="ORF">chiPu_0015603</name>
</gene>
<dbReference type="PANTHER" id="PTHR18929">
    <property type="entry name" value="PROTEIN DISULFIDE ISOMERASE"/>
    <property type="match status" value="1"/>
</dbReference>
<dbReference type="Gene3D" id="3.40.30.10">
    <property type="entry name" value="Glutaredoxin"/>
    <property type="match status" value="2"/>
</dbReference>
<dbReference type="InterPro" id="IPR036249">
    <property type="entry name" value="Thioredoxin-like_sf"/>
</dbReference>
<dbReference type="GO" id="GO:0006457">
    <property type="term" value="P:protein folding"/>
    <property type="evidence" value="ECO:0007669"/>
    <property type="project" value="TreeGrafter"/>
</dbReference>
<reference evidence="12 13" key="1">
    <citation type="journal article" date="2018" name="Nat. Ecol. Evol.">
        <title>Shark genomes provide insights into elasmobranch evolution and the origin of vertebrates.</title>
        <authorList>
            <person name="Hara Y"/>
            <person name="Yamaguchi K"/>
            <person name="Onimaru K"/>
            <person name="Kadota M"/>
            <person name="Koyanagi M"/>
            <person name="Keeley SD"/>
            <person name="Tatsumi K"/>
            <person name="Tanaka K"/>
            <person name="Motone F"/>
            <person name="Kageyama Y"/>
            <person name="Nozu R"/>
            <person name="Adachi N"/>
            <person name="Nishimura O"/>
            <person name="Nakagawa R"/>
            <person name="Tanegashima C"/>
            <person name="Kiyatake I"/>
            <person name="Matsumoto R"/>
            <person name="Murakumo K"/>
            <person name="Nishida K"/>
            <person name="Terakita A"/>
            <person name="Kuratani S"/>
            <person name="Sato K"/>
            <person name="Hyodo S Kuraku.S."/>
        </authorList>
    </citation>
    <scope>NUCLEOTIDE SEQUENCE [LARGE SCALE GENOMIC DNA]</scope>
</reference>
<keyword evidence="7" id="KW-0256">Endoplasmic reticulum</keyword>
<dbReference type="Pfam" id="PF13848">
    <property type="entry name" value="Thioredoxin_6"/>
    <property type="match status" value="1"/>
</dbReference>
<proteinExistence type="inferred from homology"/>
<dbReference type="GO" id="GO:0003756">
    <property type="term" value="F:protein disulfide isomerase activity"/>
    <property type="evidence" value="ECO:0007669"/>
    <property type="project" value="UniProtKB-EC"/>
</dbReference>
<comment type="similarity">
    <text evidence="3">Belongs to the protein disulfide isomerase family.</text>
</comment>
<accession>A0A401T382</accession>
<evidence type="ECO:0000256" key="11">
    <source>
        <dbReference type="SAM" id="SignalP"/>
    </source>
</evidence>
<evidence type="ECO:0000256" key="8">
    <source>
        <dbReference type="ARBA" id="ARBA00023157"/>
    </source>
</evidence>
<keyword evidence="13" id="KW-1185">Reference proteome</keyword>
<evidence type="ECO:0000256" key="9">
    <source>
        <dbReference type="ARBA" id="ARBA00023235"/>
    </source>
</evidence>
<evidence type="ECO:0000256" key="2">
    <source>
        <dbReference type="ARBA" id="ARBA00004319"/>
    </source>
</evidence>
<keyword evidence="6" id="KW-0677">Repeat</keyword>
<dbReference type="STRING" id="137246.A0A401T382"/>
<dbReference type="Proteomes" id="UP000287033">
    <property type="component" value="Unassembled WGS sequence"/>
</dbReference>
<dbReference type="EC" id="5.3.4.1" evidence="4"/>
<evidence type="ECO:0000313" key="13">
    <source>
        <dbReference type="Proteomes" id="UP000287033"/>
    </source>
</evidence>
<evidence type="ECO:0000313" key="12">
    <source>
        <dbReference type="EMBL" id="GCC37102.1"/>
    </source>
</evidence>
<dbReference type="EMBL" id="BEZZ01000940">
    <property type="protein sequence ID" value="GCC37102.1"/>
    <property type="molecule type" value="Genomic_DNA"/>
</dbReference>
<dbReference type="OMA" id="EESHGYK"/>
<keyword evidence="9" id="KW-0413">Isomerase</keyword>
<evidence type="ECO:0000256" key="4">
    <source>
        <dbReference type="ARBA" id="ARBA00012723"/>
    </source>
</evidence>
<evidence type="ECO:0000256" key="6">
    <source>
        <dbReference type="ARBA" id="ARBA00022737"/>
    </source>
</evidence>
<keyword evidence="5 11" id="KW-0732">Signal</keyword>
<evidence type="ECO:0000256" key="7">
    <source>
        <dbReference type="ARBA" id="ARBA00022824"/>
    </source>
</evidence>
<keyword evidence="8" id="KW-1015">Disulfide bond</keyword>
<comment type="subcellular location">
    <subcellularLocation>
        <location evidence="2">Endoplasmic reticulum lumen</location>
    </subcellularLocation>
</comment>
<dbReference type="FunFam" id="3.40.30.10:FF:000042">
    <property type="entry name" value="protein disulfide-isomerase A2"/>
    <property type="match status" value="1"/>
</dbReference>
<dbReference type="GO" id="GO:0005788">
    <property type="term" value="C:endoplasmic reticulum lumen"/>
    <property type="evidence" value="ECO:0007669"/>
    <property type="project" value="UniProtKB-SubCell"/>
</dbReference>
<protein>
    <recommendedName>
        <fullName evidence="4">protein disulfide-isomerase</fullName>
        <ecNumber evidence="4">5.3.4.1</ecNumber>
    </recommendedName>
</protein>
<dbReference type="OrthoDB" id="8667660at2759"/>
<organism evidence="12 13">
    <name type="scientific">Chiloscyllium punctatum</name>
    <name type="common">Brownbanded bambooshark</name>
    <name type="synonym">Hemiscyllium punctatum</name>
    <dbReference type="NCBI Taxonomy" id="137246"/>
    <lineage>
        <taxon>Eukaryota</taxon>
        <taxon>Metazoa</taxon>
        <taxon>Chordata</taxon>
        <taxon>Craniata</taxon>
        <taxon>Vertebrata</taxon>
        <taxon>Chondrichthyes</taxon>
        <taxon>Elasmobranchii</taxon>
        <taxon>Galeomorphii</taxon>
        <taxon>Galeoidea</taxon>
        <taxon>Orectolobiformes</taxon>
        <taxon>Hemiscylliidae</taxon>
        <taxon>Chiloscyllium</taxon>
    </lineage>
</organism>
<dbReference type="AlphaFoldDB" id="A0A401T382"/>
<comment type="caution">
    <text evidence="12">The sequence shown here is derived from an EMBL/GenBank/DDBJ whole genome shotgun (WGS) entry which is preliminary data.</text>
</comment>
<name>A0A401T382_CHIPU</name>
<dbReference type="PANTHER" id="PTHR18929:SF193">
    <property type="entry name" value="ENDOPLASMIC RETICULUM RESIDENT PROTEIN 27"/>
    <property type="match status" value="1"/>
</dbReference>
<dbReference type="SUPFAM" id="SSF52833">
    <property type="entry name" value="Thioredoxin-like"/>
    <property type="match status" value="2"/>
</dbReference>
<feature type="signal peptide" evidence="11">
    <location>
        <begin position="1"/>
        <end position="19"/>
    </location>
</feature>
<sequence>MTPQTLILLTLLSLNSIWAEDEVINKGEGEENPDDEEKQFEKPNSLKDTPRRIWYLKNVSATEDFINEASICVIGFIKDLESGDAMTFNDLVDIVRNLPFAITSDSAIWEKYNISQNTISLFKKFDEGRVDFPFNDGELDHDQIIPFLRQNEMRLVIEYNHLDASQIFRSGIPIHLLLLVSKRSAQYRPLLKQLKTVAPEFRGKVIFILVDTDVKGNSRVSSYFKVKEVEYPSLCLFHVATEAVAVMKASNISSDSLREFCTNFMEGKDTSTIKPPRPPSEEL</sequence>
<dbReference type="CDD" id="cd02982">
    <property type="entry name" value="PDI_b'_family"/>
    <property type="match status" value="1"/>
</dbReference>
<evidence type="ECO:0000256" key="10">
    <source>
        <dbReference type="ARBA" id="ARBA00023284"/>
    </source>
</evidence>
<comment type="catalytic activity">
    <reaction evidence="1">
        <text>Catalyzes the rearrangement of -S-S- bonds in proteins.</text>
        <dbReference type="EC" id="5.3.4.1"/>
    </reaction>
</comment>
<feature type="chain" id="PRO_5019276275" description="protein disulfide-isomerase" evidence="11">
    <location>
        <begin position="20"/>
        <end position="283"/>
    </location>
</feature>
<keyword evidence="10" id="KW-0676">Redox-active center</keyword>
<evidence type="ECO:0000256" key="5">
    <source>
        <dbReference type="ARBA" id="ARBA00022729"/>
    </source>
</evidence>
<evidence type="ECO:0000256" key="3">
    <source>
        <dbReference type="ARBA" id="ARBA00006347"/>
    </source>
</evidence>
<dbReference type="GO" id="GO:0034976">
    <property type="term" value="P:response to endoplasmic reticulum stress"/>
    <property type="evidence" value="ECO:0007669"/>
    <property type="project" value="TreeGrafter"/>
</dbReference>